<dbReference type="GO" id="GO:0004364">
    <property type="term" value="F:glutathione transferase activity"/>
    <property type="evidence" value="ECO:0007669"/>
    <property type="project" value="TreeGrafter"/>
</dbReference>
<keyword evidence="4" id="KW-1185">Reference proteome</keyword>
<dbReference type="Gene3D" id="3.40.30.10">
    <property type="entry name" value="Glutaredoxin"/>
    <property type="match status" value="1"/>
</dbReference>
<dbReference type="PANTHER" id="PTHR42673">
    <property type="entry name" value="MALEYLACETOACETATE ISOMERASE"/>
    <property type="match status" value="1"/>
</dbReference>
<dbReference type="GO" id="GO:0006559">
    <property type="term" value="P:L-phenylalanine catabolic process"/>
    <property type="evidence" value="ECO:0007669"/>
    <property type="project" value="TreeGrafter"/>
</dbReference>
<dbReference type="SUPFAM" id="SSF47616">
    <property type="entry name" value="GST C-terminal domain-like"/>
    <property type="match status" value="1"/>
</dbReference>
<keyword evidence="3" id="KW-0413">Isomerase</keyword>
<evidence type="ECO:0000313" key="4">
    <source>
        <dbReference type="Proteomes" id="UP000184600"/>
    </source>
</evidence>
<feature type="domain" description="GST N-terminal" evidence="1">
    <location>
        <begin position="2"/>
        <end position="83"/>
    </location>
</feature>
<dbReference type="RefSeq" id="WP_073585377.1">
    <property type="nucleotide sequence ID" value="NZ_AP024897.1"/>
</dbReference>
<dbReference type="EMBL" id="FRFG01000049">
    <property type="protein sequence ID" value="SHO57929.1"/>
    <property type="molecule type" value="Genomic_DNA"/>
</dbReference>
<evidence type="ECO:0000259" key="2">
    <source>
        <dbReference type="PROSITE" id="PS50405"/>
    </source>
</evidence>
<reference evidence="4" key="1">
    <citation type="submission" date="2016-12" db="EMBL/GenBank/DDBJ databases">
        <authorList>
            <person name="Rodrigo-Torres L."/>
            <person name="Arahal R.D."/>
            <person name="Lucena T."/>
        </authorList>
    </citation>
    <scope>NUCLEOTIDE SEQUENCE [LARGE SCALE GENOMIC DNA]</scope>
</reference>
<proteinExistence type="predicted"/>
<dbReference type="STRING" id="1117707.VQ7734_03699"/>
<protein>
    <submittedName>
        <fullName evidence="3">Maleylpyruvate isomerase</fullName>
        <ecNumber evidence="3">5.2.1.4</ecNumber>
    </submittedName>
</protein>
<dbReference type="PANTHER" id="PTHR42673:SF4">
    <property type="entry name" value="MALEYLACETOACETATE ISOMERASE"/>
    <property type="match status" value="1"/>
</dbReference>
<evidence type="ECO:0000259" key="1">
    <source>
        <dbReference type="PROSITE" id="PS50404"/>
    </source>
</evidence>
<dbReference type="InterPro" id="IPR036282">
    <property type="entry name" value="Glutathione-S-Trfase_C_sf"/>
</dbReference>
<sequence length="202" mass="23392">MNHIVLYGCHSSSATRRVRIALKVKQIAYKYIEVNLSENEHLCPEFRQLTAQQKLPVLLHDQHQITQSLSIIEYLDDICPEYKLLPEDPIAKAWCRSFSAIFVADYHPLITRRVIKKLRDSGLPEKEIAQWKPLWLKESLNIAEIELNKRSIKHKFCCSNLVGLADICLYAQCESAINQDIYLTDYKEVSKIHQNVMAVVNN</sequence>
<dbReference type="EC" id="5.2.1.4" evidence="3"/>
<dbReference type="InterPro" id="IPR004045">
    <property type="entry name" value="Glutathione_S-Trfase_N"/>
</dbReference>
<dbReference type="PROSITE" id="PS50404">
    <property type="entry name" value="GST_NTER"/>
    <property type="match status" value="1"/>
</dbReference>
<organism evidence="3 4">
    <name type="scientific">Vibrio quintilis</name>
    <dbReference type="NCBI Taxonomy" id="1117707"/>
    <lineage>
        <taxon>Bacteria</taxon>
        <taxon>Pseudomonadati</taxon>
        <taxon>Pseudomonadota</taxon>
        <taxon>Gammaproteobacteria</taxon>
        <taxon>Vibrionales</taxon>
        <taxon>Vibrionaceae</taxon>
        <taxon>Vibrio</taxon>
    </lineage>
</organism>
<dbReference type="PROSITE" id="PS50405">
    <property type="entry name" value="GST_CTER"/>
    <property type="match status" value="1"/>
</dbReference>
<dbReference type="SFLD" id="SFLDS00019">
    <property type="entry name" value="Glutathione_Transferase_(cytos"/>
    <property type="match status" value="1"/>
</dbReference>
<keyword evidence="3" id="KW-0670">Pyruvate</keyword>
<dbReference type="InterPro" id="IPR040079">
    <property type="entry name" value="Glutathione_S-Trfase"/>
</dbReference>
<gene>
    <name evidence="3" type="primary">nagL_2</name>
    <name evidence="3" type="ORF">VQ7734_03699</name>
</gene>
<dbReference type="AlphaFoldDB" id="A0A1M7YZ13"/>
<dbReference type="Pfam" id="PF13417">
    <property type="entry name" value="GST_N_3"/>
    <property type="match status" value="1"/>
</dbReference>
<accession>A0A1M7YZ13</accession>
<name>A0A1M7YZ13_9VIBR</name>
<evidence type="ECO:0000313" key="3">
    <source>
        <dbReference type="EMBL" id="SHO57929.1"/>
    </source>
</evidence>
<dbReference type="SUPFAM" id="SSF52833">
    <property type="entry name" value="Thioredoxin-like"/>
    <property type="match status" value="1"/>
</dbReference>
<dbReference type="SFLD" id="SFLDG00358">
    <property type="entry name" value="Main_(cytGST)"/>
    <property type="match status" value="1"/>
</dbReference>
<dbReference type="Proteomes" id="UP000184600">
    <property type="component" value="Unassembled WGS sequence"/>
</dbReference>
<dbReference type="GO" id="GO:0050077">
    <property type="term" value="F:maleylpyruvate isomerase activity"/>
    <property type="evidence" value="ECO:0007669"/>
    <property type="project" value="UniProtKB-EC"/>
</dbReference>
<dbReference type="Gene3D" id="1.20.1050.10">
    <property type="match status" value="1"/>
</dbReference>
<feature type="domain" description="GST C-terminal" evidence="2">
    <location>
        <begin position="88"/>
        <end position="202"/>
    </location>
</feature>
<dbReference type="InterPro" id="IPR010987">
    <property type="entry name" value="Glutathione-S-Trfase_C-like"/>
</dbReference>
<dbReference type="OrthoDB" id="509852at2"/>
<dbReference type="GO" id="GO:0016034">
    <property type="term" value="F:maleylacetoacetate isomerase activity"/>
    <property type="evidence" value="ECO:0007669"/>
    <property type="project" value="TreeGrafter"/>
</dbReference>
<dbReference type="InterPro" id="IPR036249">
    <property type="entry name" value="Thioredoxin-like_sf"/>
</dbReference>
<dbReference type="GO" id="GO:0006749">
    <property type="term" value="P:glutathione metabolic process"/>
    <property type="evidence" value="ECO:0007669"/>
    <property type="project" value="TreeGrafter"/>
</dbReference>